<protein>
    <submittedName>
        <fullName evidence="1">Uncharacterized protein</fullName>
    </submittedName>
</protein>
<keyword evidence="2" id="KW-1185">Reference proteome</keyword>
<accession>A0A9E6XWI8</accession>
<gene>
    <name evidence="1" type="ORF">DSM104329_02145</name>
</gene>
<sequence>MEPLVVVGLGSFGILLTLVMSLAQPRRHERFGDRAGPLERSCAAQAEVEDTDIEQMIEARNDIRRHRGLPEIGDDLVASLTTTDRR</sequence>
<reference evidence="1" key="1">
    <citation type="journal article" date="2022" name="Int. J. Syst. Evol. Microbiol.">
        <title>Pseudomonas aegrilactucae sp. nov. and Pseudomonas morbosilactucae sp. nov., pathogens causing bacterial rot of lettuce in Japan.</title>
        <authorList>
            <person name="Sawada H."/>
            <person name="Fujikawa T."/>
            <person name="Satou M."/>
        </authorList>
    </citation>
    <scope>NUCLEOTIDE SEQUENCE</scope>
    <source>
        <strain evidence="1">0166_1</strain>
    </source>
</reference>
<proteinExistence type="predicted"/>
<evidence type="ECO:0000313" key="2">
    <source>
        <dbReference type="Proteomes" id="UP001162834"/>
    </source>
</evidence>
<dbReference type="KEGG" id="sbae:DSM104329_02145"/>
<dbReference type="AlphaFoldDB" id="A0A9E6XWI8"/>
<dbReference type="RefSeq" id="WP_259315432.1">
    <property type="nucleotide sequence ID" value="NZ_CP087164.1"/>
</dbReference>
<organism evidence="1 2">
    <name type="scientific">Capillimicrobium parvum</name>
    <dbReference type="NCBI Taxonomy" id="2884022"/>
    <lineage>
        <taxon>Bacteria</taxon>
        <taxon>Bacillati</taxon>
        <taxon>Actinomycetota</taxon>
        <taxon>Thermoleophilia</taxon>
        <taxon>Solirubrobacterales</taxon>
        <taxon>Capillimicrobiaceae</taxon>
        <taxon>Capillimicrobium</taxon>
    </lineage>
</organism>
<name>A0A9E6XWI8_9ACTN</name>
<dbReference type="Proteomes" id="UP001162834">
    <property type="component" value="Chromosome"/>
</dbReference>
<evidence type="ECO:0000313" key="1">
    <source>
        <dbReference type="EMBL" id="UGS35750.1"/>
    </source>
</evidence>
<dbReference type="EMBL" id="CP087164">
    <property type="protein sequence ID" value="UGS35750.1"/>
    <property type="molecule type" value="Genomic_DNA"/>
</dbReference>